<name>A0AA36DDL0_9BILA</name>
<comment type="caution">
    <text evidence="2">The sequence shown here is derived from an EMBL/GenBank/DDBJ whole genome shotgun (WGS) entry which is preliminary data.</text>
</comment>
<accession>A0AA36DDL0</accession>
<dbReference type="Proteomes" id="UP001177023">
    <property type="component" value="Unassembled WGS sequence"/>
</dbReference>
<protein>
    <submittedName>
        <fullName evidence="2">Uncharacterized protein</fullName>
    </submittedName>
</protein>
<feature type="non-terminal residue" evidence="2">
    <location>
        <position position="244"/>
    </location>
</feature>
<sequence length="244" mass="26434">MEYPKKNANQLEEADEMLSHAAFSIERFICYLRSQLGTENPLILDLAEYKETILRIHKIYKKESCLNSNGVGSPYAKGSALVEMPSAEKFMSCRTKQTRCEKSGQSSVQTTLGGISTLPSQTRGEFSGQTRASDYSSGIDSTTLHGYQTVGSTMKRGCPEACRCKPCNCPTPCACGQANSKEFAPSSAASAAGWQTCANSANHAHFKGRGQLDGLDSNDTLCTQVTRRAGMEATTTVLTQVTRR</sequence>
<dbReference type="EMBL" id="CATQJA010002691">
    <property type="protein sequence ID" value="CAJ0584310.1"/>
    <property type="molecule type" value="Genomic_DNA"/>
</dbReference>
<dbReference type="AlphaFoldDB" id="A0AA36DDL0"/>
<reference evidence="2" key="1">
    <citation type="submission" date="2023-06" db="EMBL/GenBank/DDBJ databases">
        <authorList>
            <person name="Delattre M."/>
        </authorList>
    </citation>
    <scope>NUCLEOTIDE SEQUENCE</scope>
    <source>
        <strain evidence="2">AF72</strain>
    </source>
</reference>
<feature type="region of interest" description="Disordered" evidence="1">
    <location>
        <begin position="110"/>
        <end position="134"/>
    </location>
</feature>
<keyword evidence="3" id="KW-1185">Reference proteome</keyword>
<evidence type="ECO:0000313" key="3">
    <source>
        <dbReference type="Proteomes" id="UP001177023"/>
    </source>
</evidence>
<gene>
    <name evidence="2" type="ORF">MSPICULIGERA_LOCUS22369</name>
</gene>
<organism evidence="2 3">
    <name type="scientific">Mesorhabditis spiculigera</name>
    <dbReference type="NCBI Taxonomy" id="96644"/>
    <lineage>
        <taxon>Eukaryota</taxon>
        <taxon>Metazoa</taxon>
        <taxon>Ecdysozoa</taxon>
        <taxon>Nematoda</taxon>
        <taxon>Chromadorea</taxon>
        <taxon>Rhabditida</taxon>
        <taxon>Rhabditina</taxon>
        <taxon>Rhabditomorpha</taxon>
        <taxon>Rhabditoidea</taxon>
        <taxon>Rhabditidae</taxon>
        <taxon>Mesorhabditinae</taxon>
        <taxon>Mesorhabditis</taxon>
    </lineage>
</organism>
<proteinExistence type="predicted"/>
<evidence type="ECO:0000313" key="2">
    <source>
        <dbReference type="EMBL" id="CAJ0584310.1"/>
    </source>
</evidence>
<evidence type="ECO:0000256" key="1">
    <source>
        <dbReference type="SAM" id="MobiDB-lite"/>
    </source>
</evidence>